<dbReference type="Proteomes" id="UP000252100">
    <property type="component" value="Chromosome"/>
</dbReference>
<evidence type="ECO:0008006" key="3">
    <source>
        <dbReference type="Google" id="ProtNLM"/>
    </source>
</evidence>
<dbReference type="OrthoDB" id="1634058at2"/>
<protein>
    <recommendedName>
        <fullName evidence="3">CopG family transcriptional regulator</fullName>
    </recommendedName>
</protein>
<dbReference type="KEGG" id="rue:DT065_02215"/>
<dbReference type="AlphaFoldDB" id="A0A345BVG4"/>
<dbReference type="InterPro" id="IPR013321">
    <property type="entry name" value="Arc_rbn_hlx_hlx"/>
</dbReference>
<keyword evidence="2" id="KW-1185">Reference proteome</keyword>
<proteinExistence type="predicted"/>
<dbReference type="GO" id="GO:0006355">
    <property type="term" value="P:regulation of DNA-templated transcription"/>
    <property type="evidence" value="ECO:0007669"/>
    <property type="project" value="InterPro"/>
</dbReference>
<accession>A0A345BVG4</accession>
<organism evidence="1 2">
    <name type="scientific">Salicibibacter kimchii</name>
    <dbReference type="NCBI Taxonomy" id="2099786"/>
    <lineage>
        <taxon>Bacteria</taxon>
        <taxon>Bacillati</taxon>
        <taxon>Bacillota</taxon>
        <taxon>Bacilli</taxon>
        <taxon>Bacillales</taxon>
        <taxon>Bacillaceae</taxon>
        <taxon>Salicibibacter</taxon>
    </lineage>
</organism>
<dbReference type="EMBL" id="CP031092">
    <property type="protein sequence ID" value="AXF54945.1"/>
    <property type="molecule type" value="Genomic_DNA"/>
</dbReference>
<evidence type="ECO:0000313" key="1">
    <source>
        <dbReference type="EMBL" id="AXF54945.1"/>
    </source>
</evidence>
<evidence type="ECO:0000313" key="2">
    <source>
        <dbReference type="Proteomes" id="UP000252100"/>
    </source>
</evidence>
<sequence>MHSEKISVPLTDELFSEIKHLSENEQNRFFRQLVQRYIERKKKEHLRADLKEGYIEMAELNLSIAESFAYVEWEATRTAESNRHDTQYTKEVNG</sequence>
<dbReference type="Gene3D" id="1.10.1220.10">
    <property type="entry name" value="Met repressor-like"/>
    <property type="match status" value="1"/>
</dbReference>
<name>A0A345BVG4_9BACI</name>
<dbReference type="RefSeq" id="WP_114370471.1">
    <property type="nucleotide sequence ID" value="NZ_CP031092.1"/>
</dbReference>
<gene>
    <name evidence="1" type="ORF">DT065_02215</name>
</gene>
<reference evidence="1 2" key="1">
    <citation type="journal article" date="2018" name="J. Microbiol.">
        <title>Salicibibacter kimchii gen. nov., sp. nov., a moderately halophilic and alkalitolerant bacterium in the family Bacillaceae, isolated from kimchi.</title>
        <authorList>
            <person name="Jang J.Y."/>
            <person name="Oh Y.J."/>
            <person name="Lim S.K."/>
            <person name="Park H.K."/>
            <person name="Lee C."/>
            <person name="Kim J.Y."/>
            <person name="Lee M.A."/>
            <person name="Choi H.J."/>
        </authorList>
    </citation>
    <scope>NUCLEOTIDE SEQUENCE [LARGE SCALE GENOMIC DNA]</scope>
    <source>
        <strain evidence="1 2">NKC1-1</strain>
    </source>
</reference>